<feature type="domain" description="Phytase-like" evidence="2">
    <location>
        <begin position="420"/>
        <end position="686"/>
    </location>
</feature>
<evidence type="ECO:0000256" key="1">
    <source>
        <dbReference type="SAM" id="MobiDB-lite"/>
    </source>
</evidence>
<organism evidence="4 5">
    <name type="scientific">Kibdelosporangium aridum</name>
    <dbReference type="NCBI Taxonomy" id="2030"/>
    <lineage>
        <taxon>Bacteria</taxon>
        <taxon>Bacillati</taxon>
        <taxon>Actinomycetota</taxon>
        <taxon>Actinomycetes</taxon>
        <taxon>Pseudonocardiales</taxon>
        <taxon>Pseudonocardiaceae</taxon>
        <taxon>Kibdelosporangium</taxon>
    </lineage>
</organism>
<dbReference type="PANTHER" id="PTHR46928:SF1">
    <property type="entry name" value="MESENCHYME-SPECIFIC CELL SURFACE GLYCOPROTEIN"/>
    <property type="match status" value="1"/>
</dbReference>
<dbReference type="InterPro" id="IPR011044">
    <property type="entry name" value="Quino_amine_DH_bsu"/>
</dbReference>
<feature type="domain" description="Choice-of-anchor I" evidence="3">
    <location>
        <begin position="268"/>
        <end position="354"/>
    </location>
</feature>
<protein>
    <submittedName>
        <fullName evidence="4">Alkaline phosphatase</fullName>
    </submittedName>
</protein>
<dbReference type="InterPro" id="IPR015943">
    <property type="entry name" value="WD40/YVTN_repeat-like_dom_sf"/>
</dbReference>
<dbReference type="InterPro" id="IPR027372">
    <property type="entry name" value="Phytase-like_dom"/>
</dbReference>
<comment type="caution">
    <text evidence="4">The sequence shown here is derived from an EMBL/GenBank/DDBJ whole genome shotgun (WGS) entry which is preliminary data.</text>
</comment>
<evidence type="ECO:0000259" key="2">
    <source>
        <dbReference type="Pfam" id="PF13449"/>
    </source>
</evidence>
<dbReference type="OrthoDB" id="9758957at2"/>
<dbReference type="Pfam" id="PF13449">
    <property type="entry name" value="Phytase-like"/>
    <property type="match status" value="1"/>
</dbReference>
<dbReference type="Pfam" id="PF22494">
    <property type="entry name" value="choice_anch_I"/>
    <property type="match status" value="1"/>
</dbReference>
<gene>
    <name evidence="4" type="ORF">DMH04_19755</name>
</gene>
<name>A0A428Z9S6_KIBAR</name>
<reference evidence="4 5" key="1">
    <citation type="submission" date="2018-05" db="EMBL/GenBank/DDBJ databases">
        <title>Evolution of GPA BGCs.</title>
        <authorList>
            <person name="Waglechner N."/>
            <person name="Wright G.D."/>
        </authorList>
    </citation>
    <scope>NUCLEOTIDE SEQUENCE [LARGE SCALE GENOMIC DNA]</scope>
    <source>
        <strain evidence="4 5">A82846</strain>
    </source>
</reference>
<dbReference type="Gene3D" id="2.130.10.10">
    <property type="entry name" value="YVTN repeat-like/Quinoprotein amine dehydrogenase"/>
    <property type="match status" value="1"/>
</dbReference>
<evidence type="ECO:0000313" key="5">
    <source>
        <dbReference type="Proteomes" id="UP000287547"/>
    </source>
</evidence>
<proteinExistence type="predicted"/>
<dbReference type="InterPro" id="IPR052956">
    <property type="entry name" value="Mesenchyme-surface_protein"/>
</dbReference>
<feature type="region of interest" description="Disordered" evidence="1">
    <location>
        <begin position="717"/>
        <end position="737"/>
    </location>
</feature>
<evidence type="ECO:0000259" key="3">
    <source>
        <dbReference type="Pfam" id="PF22494"/>
    </source>
</evidence>
<evidence type="ECO:0000313" key="4">
    <source>
        <dbReference type="EMBL" id="RSM84813.1"/>
    </source>
</evidence>
<dbReference type="PANTHER" id="PTHR46928">
    <property type="entry name" value="MESENCHYME-SPECIFIC CELL SURFACE GLYCOPROTEIN"/>
    <property type="match status" value="1"/>
</dbReference>
<dbReference type="Proteomes" id="UP000287547">
    <property type="component" value="Unassembled WGS sequence"/>
</dbReference>
<dbReference type="EMBL" id="QHKI01000015">
    <property type="protein sequence ID" value="RSM84813.1"/>
    <property type="molecule type" value="Genomic_DNA"/>
</dbReference>
<accession>A0A428Z9S6</accession>
<feature type="compositionally biased region" description="Gly residues" evidence="1">
    <location>
        <begin position="727"/>
        <end position="737"/>
    </location>
</feature>
<dbReference type="SUPFAM" id="SSF50969">
    <property type="entry name" value="YVTN repeat-like/Quinoprotein amine dehydrogenase"/>
    <property type="match status" value="1"/>
</dbReference>
<dbReference type="AlphaFoldDB" id="A0A428Z9S6"/>
<sequence length="737" mass="77155">MPQRFQRFDTMPVFRNSSAAEHTAAEIAAATADGKLVVYTDSPARRIGFAKAGSKLTPDGVLAMPGEPTSVDILGGLALVAVNTSQSHTDPSGVLVVVDLSKRSVVATHELGGQPDSIDISADGRYAAIAIENERDEDVNEGEIPQLPAGYLTIVDLVGGPSAWQLRKVELTGIAQVAPADPEPEYVSINGRNQVAVTLQENSHIAIVDLRSGKLVRHFSAGTATVKGVDTEDDGKISPTETVTAAREPDAVAWLDDRTIGTADEGDYLGGSRTWTVFDADSGKVVYSSGNELDQIAIRQGQYPDGRSDNKGVEPEGLAVATFGRQRYAFVGMERANLVAVYDVSNARKPRFLQALPTGVGPEGLLPIPATGTLVVSAEEDAAADNIRSSLSAYRLTRTPLAVSLAHNQGTPSIVSDGIGFGALSGLSGIPGNFRDVVSVTDAAYSPTRLLTIDTVSAPARVRKELTLTKDGKPIGYDGEGIAARRGGGYWIAVEGDGKQSPNLLVEVAATGAVVREIPLPDAVAQTATSNGFEGVTVIGSGSEEQVWLAVQREWKADKPGQTTLARFTPATGEWAFAAYPLDAAPAGAWIGLSEVTALNNHTLLILERDNQRGDAAKVKKVYRVDISGITPVPAGSAKPVVSKTLARDLMPALTADGAATHDKPEGLAVIGFGPFKRLVGVVDNDGVDEAPGESVFLRLGWIRSLSDPCAMLGAWSSRSTPRCGSGTRGGPTAGLS</sequence>
<dbReference type="InterPro" id="IPR055188">
    <property type="entry name" value="Choice_anch_I"/>
</dbReference>